<feature type="domain" description="MacB-like periplasmic core" evidence="10">
    <location>
        <begin position="496"/>
        <end position="707"/>
    </location>
</feature>
<dbReference type="RefSeq" id="WP_126414274.1">
    <property type="nucleotide sequence ID" value="NZ_JASPER010000034.1"/>
</dbReference>
<dbReference type="OrthoDB" id="9780560at2"/>
<organism evidence="11 12">
    <name type="scientific">Actinomyces viscosus</name>
    <dbReference type="NCBI Taxonomy" id="1656"/>
    <lineage>
        <taxon>Bacteria</taxon>
        <taxon>Bacillati</taxon>
        <taxon>Actinomycetota</taxon>
        <taxon>Actinomycetes</taxon>
        <taxon>Actinomycetales</taxon>
        <taxon>Actinomycetaceae</taxon>
        <taxon>Actinomyces</taxon>
    </lineage>
</organism>
<evidence type="ECO:0000259" key="9">
    <source>
        <dbReference type="Pfam" id="PF02687"/>
    </source>
</evidence>
<evidence type="ECO:0000259" key="10">
    <source>
        <dbReference type="Pfam" id="PF12704"/>
    </source>
</evidence>
<evidence type="ECO:0000256" key="5">
    <source>
        <dbReference type="ARBA" id="ARBA00023136"/>
    </source>
</evidence>
<evidence type="ECO:0000256" key="8">
    <source>
        <dbReference type="SAM" id="Phobius"/>
    </source>
</evidence>
<feature type="domain" description="MacB-like periplasmic core" evidence="10">
    <location>
        <begin position="17"/>
        <end position="238"/>
    </location>
</feature>
<feature type="transmembrane region" description="Helical" evidence="8">
    <location>
        <begin position="790"/>
        <end position="811"/>
    </location>
</feature>
<evidence type="ECO:0000313" key="11">
    <source>
        <dbReference type="EMBL" id="VEI16591.1"/>
    </source>
</evidence>
<keyword evidence="11" id="KW-0067">ATP-binding</keyword>
<name>A0A448PLN1_ACTVI</name>
<keyword evidence="4 8" id="KW-1133">Transmembrane helix</keyword>
<feature type="transmembrane region" description="Helical" evidence="8">
    <location>
        <begin position="408"/>
        <end position="431"/>
    </location>
</feature>
<dbReference type="GO" id="GO:0005524">
    <property type="term" value="F:ATP binding"/>
    <property type="evidence" value="ECO:0007669"/>
    <property type="project" value="UniProtKB-KW"/>
</dbReference>
<dbReference type="Proteomes" id="UP000268658">
    <property type="component" value="Chromosome"/>
</dbReference>
<dbReference type="GO" id="GO:0016787">
    <property type="term" value="F:hydrolase activity"/>
    <property type="evidence" value="ECO:0007669"/>
    <property type="project" value="UniProtKB-KW"/>
</dbReference>
<protein>
    <submittedName>
        <fullName evidence="11">Macrolide export ATP-binding/permease protein MacB</fullName>
        <ecNumber evidence="11">3.6.3.-</ecNumber>
    </submittedName>
</protein>
<dbReference type="InterPro" id="IPR025857">
    <property type="entry name" value="MacB_PCD"/>
</dbReference>
<feature type="transmembrane region" description="Helical" evidence="8">
    <location>
        <begin position="451"/>
        <end position="475"/>
    </location>
</feature>
<dbReference type="GO" id="GO:0005886">
    <property type="term" value="C:plasma membrane"/>
    <property type="evidence" value="ECO:0007669"/>
    <property type="project" value="UniProtKB-SubCell"/>
</dbReference>
<dbReference type="Pfam" id="PF02687">
    <property type="entry name" value="FtsX"/>
    <property type="match status" value="2"/>
</dbReference>
<feature type="domain" description="ABC3 transporter permease C-terminal" evidence="9">
    <location>
        <begin position="273"/>
        <end position="389"/>
    </location>
</feature>
<dbReference type="EC" id="3.6.3.-" evidence="11"/>
<dbReference type="PANTHER" id="PTHR30572:SF4">
    <property type="entry name" value="ABC TRANSPORTER PERMEASE YTRF"/>
    <property type="match status" value="1"/>
</dbReference>
<reference evidence="11 12" key="1">
    <citation type="submission" date="2018-12" db="EMBL/GenBank/DDBJ databases">
        <authorList>
            <consortium name="Pathogen Informatics"/>
        </authorList>
    </citation>
    <scope>NUCLEOTIDE SEQUENCE [LARGE SCALE GENOMIC DNA]</scope>
    <source>
        <strain evidence="11 12">NCTC10951</strain>
    </source>
</reference>
<feature type="transmembrane region" description="Helical" evidence="8">
    <location>
        <begin position="736"/>
        <end position="762"/>
    </location>
</feature>
<keyword evidence="2" id="KW-1003">Cell membrane</keyword>
<dbReference type="KEGG" id="avc:NCTC10951_01757"/>
<feature type="transmembrane region" description="Helical" evidence="8">
    <location>
        <begin position="831"/>
        <end position="850"/>
    </location>
</feature>
<dbReference type="InterPro" id="IPR003838">
    <property type="entry name" value="ABC3_permease_C"/>
</dbReference>
<keyword evidence="3 8" id="KW-0812">Transmembrane</keyword>
<feature type="transmembrane region" description="Helical" evidence="8">
    <location>
        <begin position="496"/>
        <end position="517"/>
    </location>
</feature>
<evidence type="ECO:0000256" key="4">
    <source>
        <dbReference type="ARBA" id="ARBA00022989"/>
    </source>
</evidence>
<keyword evidence="11" id="KW-0378">Hydrolase</keyword>
<evidence type="ECO:0000256" key="6">
    <source>
        <dbReference type="ARBA" id="ARBA00038076"/>
    </source>
</evidence>
<keyword evidence="5 8" id="KW-0472">Membrane</keyword>
<accession>A0A448PLN1</accession>
<keyword evidence="11" id="KW-0547">Nucleotide-binding</keyword>
<dbReference type="GO" id="GO:0022857">
    <property type="term" value="F:transmembrane transporter activity"/>
    <property type="evidence" value="ECO:0007669"/>
    <property type="project" value="TreeGrafter"/>
</dbReference>
<feature type="domain" description="ABC3 transporter permease C-terminal" evidence="9">
    <location>
        <begin position="741"/>
        <end position="856"/>
    </location>
</feature>
<evidence type="ECO:0000256" key="2">
    <source>
        <dbReference type="ARBA" id="ARBA00022475"/>
    </source>
</evidence>
<gene>
    <name evidence="11" type="primary">macB_5</name>
    <name evidence="11" type="ORF">NCTC10951_01757</name>
</gene>
<feature type="region of interest" description="Disordered" evidence="7">
    <location>
        <begin position="61"/>
        <end position="84"/>
    </location>
</feature>
<feature type="transmembrane region" description="Helical" evidence="8">
    <location>
        <begin position="266"/>
        <end position="291"/>
    </location>
</feature>
<dbReference type="PANTHER" id="PTHR30572">
    <property type="entry name" value="MEMBRANE COMPONENT OF TRANSPORTER-RELATED"/>
    <property type="match status" value="1"/>
</dbReference>
<feature type="transmembrane region" description="Helical" evidence="8">
    <location>
        <begin position="361"/>
        <end position="383"/>
    </location>
</feature>
<feature type="transmembrane region" description="Helical" evidence="8">
    <location>
        <begin position="312"/>
        <end position="341"/>
    </location>
</feature>
<comment type="similarity">
    <text evidence="6">Belongs to the ABC-4 integral membrane protein family.</text>
</comment>
<sequence length="864" mass="88898">MRRVAWRSVRAHAKQFFLTTFAVVLGVAFLSGTLALRASMSETFSKLVSSTATSDLYVQGPKIGNDKASGGSGSSSSTPQTQPIDSSLTETIKQIDGVEAANPGIQMTGVLVGANDAPVTTSGAPTLFLPMFDKEPGRKLVQGDLPQGEGEIALESGALKTSGLKVGDKTHIVLQGSPTEVTVVGEFAFDSPMAGATVVGLDPNWLMPLAAPDGRVSSISIDVAQGSSVDTVKSEVTKILPDGAQVQTRAEVIKEQNKTIEDQLGFIQVFLLVFVVIAMFVGSFIIMNSFAMSVRQRVKEFALLRAVGASPASVFGVVFLQAVVIGVVGAALGVAAGAGLLAGLSKLLDTMGMPLLEGTGLTGPIIAISLAVGLAVTVLGALLPAREAALTHPVEAMRGVSGSREKSLVLRTIIGGLLLAAGAAAVAAAWVNKDLEQRNLIMGLGAGGVVLGLLIVSPTLARPVVAVLGLPFRLLRPAGRLAVRNIVHNPRRTANTSGALMVGMALVCAGATLAASFNSSTADEINRALKADLLVQPATASSLTARISNEKAKDIAAIDGVKETSSYTVYADAVTKPDGKQNPTAQVVVIEPATYPKAYDLSVVSGSLEALDATHVAATKDEGLAVGDKVTMTGPNGALEATVGAVVDPKGIGGNYFVSPEVAASVGSWTSPGTSTDPAHVLDSPLGMLLTLDDGANLDTVRGKARDIVADTYQYSVLDANEISDQVGQRINQMLAVLYGLLGLSIVIAILGIVNTLVLSVSERTREIGLMRAVGLGKAQLAGEIITESVLTALYGTVLGGATGVVLAAALKRILEDQGLKTLTIPWGQMVGMLVLSVVVGIIAALWPALRASRVPVLDAIATE</sequence>
<evidence type="ECO:0000256" key="1">
    <source>
        <dbReference type="ARBA" id="ARBA00004651"/>
    </source>
</evidence>
<evidence type="ECO:0000313" key="12">
    <source>
        <dbReference type="Proteomes" id="UP000268658"/>
    </source>
</evidence>
<dbReference type="EMBL" id="LR134477">
    <property type="protein sequence ID" value="VEI16591.1"/>
    <property type="molecule type" value="Genomic_DNA"/>
</dbReference>
<evidence type="ECO:0000256" key="3">
    <source>
        <dbReference type="ARBA" id="ARBA00022692"/>
    </source>
</evidence>
<evidence type="ECO:0000256" key="7">
    <source>
        <dbReference type="SAM" id="MobiDB-lite"/>
    </source>
</evidence>
<dbReference type="Pfam" id="PF12704">
    <property type="entry name" value="MacB_PCD"/>
    <property type="match status" value="2"/>
</dbReference>
<proteinExistence type="inferred from homology"/>
<dbReference type="AlphaFoldDB" id="A0A448PLN1"/>
<dbReference type="InterPro" id="IPR050250">
    <property type="entry name" value="Macrolide_Exporter_MacB"/>
</dbReference>
<comment type="subcellular location">
    <subcellularLocation>
        <location evidence="1">Cell membrane</location>
        <topology evidence="1">Multi-pass membrane protein</topology>
    </subcellularLocation>
</comment>